<evidence type="ECO:0000313" key="1">
    <source>
        <dbReference type="EMBL" id="KOF99862.1"/>
    </source>
</evidence>
<accession>A0A0L8IEG6</accession>
<dbReference type="EMBL" id="KQ415876">
    <property type="protein sequence ID" value="KOF99862.1"/>
    <property type="molecule type" value="Genomic_DNA"/>
</dbReference>
<reference evidence="1" key="1">
    <citation type="submission" date="2015-07" db="EMBL/GenBank/DDBJ databases">
        <title>MeaNS - Measles Nucleotide Surveillance Program.</title>
        <authorList>
            <person name="Tran T."/>
            <person name="Druce J."/>
        </authorList>
    </citation>
    <scope>NUCLEOTIDE SEQUENCE</scope>
    <source>
        <strain evidence="1">UCB-OBI-ISO-001</strain>
        <tissue evidence="1">Gonad</tissue>
    </source>
</reference>
<sequence length="56" mass="6327">MCVSVYMCVSVFFNICACLEICLAMSGNVAVFPLSMMSWFCAIEDIVKQYLNNIFI</sequence>
<proteinExistence type="predicted"/>
<organism evidence="1">
    <name type="scientific">Octopus bimaculoides</name>
    <name type="common">California two-spotted octopus</name>
    <dbReference type="NCBI Taxonomy" id="37653"/>
    <lineage>
        <taxon>Eukaryota</taxon>
        <taxon>Metazoa</taxon>
        <taxon>Spiralia</taxon>
        <taxon>Lophotrochozoa</taxon>
        <taxon>Mollusca</taxon>
        <taxon>Cephalopoda</taxon>
        <taxon>Coleoidea</taxon>
        <taxon>Octopodiformes</taxon>
        <taxon>Octopoda</taxon>
        <taxon>Incirrata</taxon>
        <taxon>Octopodidae</taxon>
        <taxon>Octopus</taxon>
    </lineage>
</organism>
<gene>
    <name evidence="1" type="ORF">OCBIM_22010377mg</name>
</gene>
<name>A0A0L8IEG6_OCTBM</name>
<dbReference type="AlphaFoldDB" id="A0A0L8IEG6"/>
<protein>
    <submittedName>
        <fullName evidence="1">Uncharacterized protein</fullName>
    </submittedName>
</protein>